<dbReference type="Proteomes" id="UP000050424">
    <property type="component" value="Unassembled WGS sequence"/>
</dbReference>
<organism evidence="2 3">
    <name type="scientific">Neonectria ditissima</name>
    <dbReference type="NCBI Taxonomy" id="78410"/>
    <lineage>
        <taxon>Eukaryota</taxon>
        <taxon>Fungi</taxon>
        <taxon>Dikarya</taxon>
        <taxon>Ascomycota</taxon>
        <taxon>Pezizomycotina</taxon>
        <taxon>Sordariomycetes</taxon>
        <taxon>Hypocreomycetidae</taxon>
        <taxon>Hypocreales</taxon>
        <taxon>Nectriaceae</taxon>
        <taxon>Neonectria</taxon>
    </lineage>
</organism>
<dbReference type="AlphaFoldDB" id="A0A0P7B0R2"/>
<evidence type="ECO:0000256" key="1">
    <source>
        <dbReference type="SAM" id="MobiDB-lite"/>
    </source>
</evidence>
<comment type="caution">
    <text evidence="2">The sequence shown here is derived from an EMBL/GenBank/DDBJ whole genome shotgun (WGS) entry which is preliminary data.</text>
</comment>
<gene>
    <name evidence="2" type="ORF">AK830_g6311</name>
</gene>
<keyword evidence="3" id="KW-1185">Reference proteome</keyword>
<sequence>MCTWVETLLECEACGRVLVTGGKKLEECQPAIDRTGYCLNGIEFETRHKDIRLAGCPDCSQLEPEEAETKRKQRQEKKEAEKKK</sequence>
<evidence type="ECO:0000313" key="3">
    <source>
        <dbReference type="Proteomes" id="UP000050424"/>
    </source>
</evidence>
<proteinExistence type="predicted"/>
<reference evidence="2 3" key="1">
    <citation type="submission" date="2015-09" db="EMBL/GenBank/DDBJ databases">
        <title>Draft genome of a European isolate of the apple canker pathogen Neonectria ditissima.</title>
        <authorList>
            <person name="Gomez-Cortecero A."/>
            <person name="Harrison R.J."/>
            <person name="Armitage A.D."/>
        </authorList>
    </citation>
    <scope>NUCLEOTIDE SEQUENCE [LARGE SCALE GENOMIC DNA]</scope>
    <source>
        <strain evidence="2 3">R09/05</strain>
    </source>
</reference>
<protein>
    <submittedName>
        <fullName evidence="2">Uncharacterized protein</fullName>
    </submittedName>
</protein>
<name>A0A0P7B0R2_9HYPO</name>
<feature type="region of interest" description="Disordered" evidence="1">
    <location>
        <begin position="62"/>
        <end position="84"/>
    </location>
</feature>
<evidence type="ECO:0000313" key="2">
    <source>
        <dbReference type="EMBL" id="KPM40224.1"/>
    </source>
</evidence>
<dbReference type="EMBL" id="LKCW01000088">
    <property type="protein sequence ID" value="KPM40224.1"/>
    <property type="molecule type" value="Genomic_DNA"/>
</dbReference>
<accession>A0A0P7B0R2</accession>